<keyword evidence="1" id="KW-1133">Transmembrane helix</keyword>
<reference evidence="2" key="1">
    <citation type="submission" date="2020-12" db="EMBL/GenBank/DDBJ databases">
        <title>Prauserella sp. ASG 168, a novel actinomycete isolated from cave rock.</title>
        <authorList>
            <person name="Suriyachadkun C."/>
        </authorList>
    </citation>
    <scope>NUCLEOTIDE SEQUENCE</scope>
    <source>
        <strain evidence="2">ASG 168</strain>
    </source>
</reference>
<dbReference type="AlphaFoldDB" id="A0A934V4C0"/>
<keyword evidence="3" id="KW-1185">Reference proteome</keyword>
<evidence type="ECO:0000256" key="1">
    <source>
        <dbReference type="SAM" id="Phobius"/>
    </source>
</evidence>
<gene>
    <name evidence="2" type="ORF">JHE00_06390</name>
</gene>
<proteinExistence type="predicted"/>
<organism evidence="2 3">
    <name type="scientific">Prauserella cavernicola</name>
    <dbReference type="NCBI Taxonomy" id="2800127"/>
    <lineage>
        <taxon>Bacteria</taxon>
        <taxon>Bacillati</taxon>
        <taxon>Actinomycetota</taxon>
        <taxon>Actinomycetes</taxon>
        <taxon>Pseudonocardiales</taxon>
        <taxon>Pseudonocardiaceae</taxon>
        <taxon>Prauserella</taxon>
    </lineage>
</organism>
<keyword evidence="1" id="KW-0812">Transmembrane</keyword>
<comment type="caution">
    <text evidence="2">The sequence shown here is derived from an EMBL/GenBank/DDBJ whole genome shotgun (WGS) entry which is preliminary data.</text>
</comment>
<dbReference type="Proteomes" id="UP000635245">
    <property type="component" value="Unassembled WGS sequence"/>
</dbReference>
<evidence type="ECO:0000313" key="2">
    <source>
        <dbReference type="EMBL" id="MBK1783955.1"/>
    </source>
</evidence>
<evidence type="ECO:0000313" key="3">
    <source>
        <dbReference type="Proteomes" id="UP000635245"/>
    </source>
</evidence>
<feature type="transmembrane region" description="Helical" evidence="1">
    <location>
        <begin position="80"/>
        <end position="99"/>
    </location>
</feature>
<name>A0A934V4C0_9PSEU</name>
<keyword evidence="1" id="KW-0472">Membrane</keyword>
<dbReference type="RefSeq" id="WP_200315634.1">
    <property type="nucleotide sequence ID" value="NZ_JAENJH010000001.1"/>
</dbReference>
<feature type="transmembrane region" description="Helical" evidence="1">
    <location>
        <begin position="56"/>
        <end position="73"/>
    </location>
</feature>
<dbReference type="EMBL" id="JAENJH010000001">
    <property type="protein sequence ID" value="MBK1783955.1"/>
    <property type="molecule type" value="Genomic_DNA"/>
</dbReference>
<protein>
    <submittedName>
        <fullName evidence="2">Uncharacterized protein</fullName>
    </submittedName>
</protein>
<accession>A0A934V4C0</accession>
<sequence>MTDRSPLGRRARQVLRVLLIVVAVAHVILVCAQPLLAGWSLDGDGAALDLHGVNGSIIVTLSMILIGLGILWWRPGRGSLWVPVLATLLFAAETVQLGLGHADVLIVHVPLGVGIVIVSLLLCAVSLRPARLARRAPVAAAA</sequence>
<feature type="transmembrane region" description="Helical" evidence="1">
    <location>
        <begin position="14"/>
        <end position="36"/>
    </location>
</feature>
<feature type="transmembrane region" description="Helical" evidence="1">
    <location>
        <begin position="105"/>
        <end position="127"/>
    </location>
</feature>